<sequence length="765" mass="80538">MKRKSNKQSLRARSTALLCTLAVCTTLVAGLPTASAGKPGVFIANDTYFTLENASFSAGADSSALQFSLKMHNGSGSSIDFNGYGVQIVDSQGNSFPAKLTSKQSARVNAGQDQQFSFVSQMGKGADANDLKVHLFAWDSGSPSFMRSIGDLPVSSATPSASGLNPAQLMIVSLKDVDADYSQDALVAMRLGQSYPVTENGTQYLYTDLYVRNAGSASFQLPSGLLFRLKGPDSLTYGTSVVGGSQETLLPDKLTKLRLRTAVPESADIDPFVLEAVHTDTAGETILGSVPLSGTTAAVPLGQEQPYSLYGTDNGLKIKAEQSVAIKQAEGVLLQTTVSIHNTGSATVTLPTLTASYQLGKESLDAAVQDVSVRTGFLTPDQTATYQYSVVLPDGIDPNTVKLALKEAASSTSSSSSTGSSSGSSSSSSNNSSSSGSSNSSSGSNSNSSGSSSSSSGSGSSSSGSSSSTSSTKSNTASSGSSSADKYPVILIDLKGIQQTDNAGVQAKPYTFDTPMVFAPNGLIDKNLDVSLVEMHMHENEEFGYKTVIAKYKLTNRGASTLTLPDIGTELVNSEGLAFSGTKQSNAAETIMPNTSYVISYSYMLPTSETGQNLALNIIDPKTAAPNKLSIGTYQVAVQRESTDNVISFYPFKVTFDSYAIASLYDSGYVYQLKLGLTVDRMDSVIVDQNFSKMEFELVNGQGVVMGSQSFGFTGASKLTTGDQKITFSNLKTEQFDNELTINVYETIETPSGTVRRLVKQLKED</sequence>
<organism evidence="3 4">
    <name type="scientific">Paenibacillus konkukensis</name>
    <dbReference type="NCBI Taxonomy" id="2020716"/>
    <lineage>
        <taxon>Bacteria</taxon>
        <taxon>Bacillati</taxon>
        <taxon>Bacillota</taxon>
        <taxon>Bacilli</taxon>
        <taxon>Bacillales</taxon>
        <taxon>Paenibacillaceae</taxon>
        <taxon>Paenibacillus</taxon>
    </lineage>
</organism>
<name>A0ABY4RNB3_9BACL</name>
<dbReference type="RefSeq" id="WP_249865254.1">
    <property type="nucleotide sequence ID" value="NZ_CP027059.1"/>
</dbReference>
<evidence type="ECO:0000256" key="1">
    <source>
        <dbReference type="SAM" id="MobiDB-lite"/>
    </source>
</evidence>
<reference evidence="3" key="2">
    <citation type="journal article" date="2021" name="J Anim Sci Technol">
        <title>Complete genome sequence of Paenibacillus konkukensis sp. nov. SK3146 as a potential probiotic strain.</title>
        <authorList>
            <person name="Jung H.I."/>
            <person name="Park S."/>
            <person name="Niu K.M."/>
            <person name="Lee S.W."/>
            <person name="Kothari D."/>
            <person name="Yi K.J."/>
            <person name="Kim S.K."/>
        </authorList>
    </citation>
    <scope>NUCLEOTIDE SEQUENCE</scope>
    <source>
        <strain evidence="3">SK3146</strain>
    </source>
</reference>
<feature type="region of interest" description="Disordered" evidence="1">
    <location>
        <begin position="409"/>
        <end position="483"/>
    </location>
</feature>
<dbReference type="PANTHER" id="PTHR34755:SF3">
    <property type="entry name" value="SERINE_ARGININE REPETITIVE MATRIX PROTEIN 2"/>
    <property type="match status" value="1"/>
</dbReference>
<evidence type="ECO:0000256" key="2">
    <source>
        <dbReference type="SAM" id="SignalP"/>
    </source>
</evidence>
<gene>
    <name evidence="3" type="ORF">SK3146_02355</name>
</gene>
<feature type="signal peptide" evidence="2">
    <location>
        <begin position="1"/>
        <end position="29"/>
    </location>
</feature>
<feature type="compositionally biased region" description="Low complexity" evidence="1">
    <location>
        <begin position="410"/>
        <end position="483"/>
    </location>
</feature>
<protein>
    <submittedName>
        <fullName evidence="3">Uncharacterized protein</fullName>
    </submittedName>
</protein>
<dbReference type="InterPro" id="IPR052109">
    <property type="entry name" value="SRRM_Domain-Containing"/>
</dbReference>
<evidence type="ECO:0000313" key="3">
    <source>
        <dbReference type="EMBL" id="UQZ83194.1"/>
    </source>
</evidence>
<keyword evidence="2" id="KW-0732">Signal</keyword>
<evidence type="ECO:0000313" key="4">
    <source>
        <dbReference type="Proteomes" id="UP001057134"/>
    </source>
</evidence>
<proteinExistence type="predicted"/>
<dbReference type="PANTHER" id="PTHR34755">
    <property type="entry name" value="SERINE/ARGININE REPETITIVE MATRIX PROTEIN 3-RELATED"/>
    <property type="match status" value="1"/>
</dbReference>
<accession>A0ABY4RNB3</accession>
<dbReference type="Proteomes" id="UP001057134">
    <property type="component" value="Chromosome"/>
</dbReference>
<feature type="chain" id="PRO_5046604041" evidence="2">
    <location>
        <begin position="30"/>
        <end position="765"/>
    </location>
</feature>
<reference evidence="3" key="1">
    <citation type="submission" date="2018-02" db="EMBL/GenBank/DDBJ databases">
        <authorList>
            <person name="Kim S.-K."/>
            <person name="Jung H.-I."/>
            <person name="Lee S.-W."/>
        </authorList>
    </citation>
    <scope>NUCLEOTIDE SEQUENCE</scope>
    <source>
        <strain evidence="3">SK3146</strain>
    </source>
</reference>
<dbReference type="EMBL" id="CP027059">
    <property type="protein sequence ID" value="UQZ83194.1"/>
    <property type="molecule type" value="Genomic_DNA"/>
</dbReference>
<keyword evidence="4" id="KW-1185">Reference proteome</keyword>